<reference evidence="1" key="2">
    <citation type="submission" date="2023-05" db="EMBL/GenBank/DDBJ databases">
        <authorList>
            <person name="Fouks B."/>
        </authorList>
    </citation>
    <scope>NUCLEOTIDE SEQUENCE</scope>
    <source>
        <strain evidence="1">Stay&amp;Tobe</strain>
        <tissue evidence="1">Testes</tissue>
    </source>
</reference>
<sequence length="56" mass="6357">HSLNASPTKPLTLRTQNNFGLFLKATYAWIRQYNDSKRSSVEFCGMVKSGYAVIVF</sequence>
<dbReference type="AlphaFoldDB" id="A0AAD8E2D8"/>
<organism evidence="1 2">
    <name type="scientific">Diploptera punctata</name>
    <name type="common">Pacific beetle cockroach</name>
    <dbReference type="NCBI Taxonomy" id="6984"/>
    <lineage>
        <taxon>Eukaryota</taxon>
        <taxon>Metazoa</taxon>
        <taxon>Ecdysozoa</taxon>
        <taxon>Arthropoda</taxon>
        <taxon>Hexapoda</taxon>
        <taxon>Insecta</taxon>
        <taxon>Pterygota</taxon>
        <taxon>Neoptera</taxon>
        <taxon>Polyneoptera</taxon>
        <taxon>Dictyoptera</taxon>
        <taxon>Blattodea</taxon>
        <taxon>Blaberoidea</taxon>
        <taxon>Blaberidae</taxon>
        <taxon>Diplopterinae</taxon>
        <taxon>Diploptera</taxon>
    </lineage>
</organism>
<feature type="non-terminal residue" evidence="1">
    <location>
        <position position="56"/>
    </location>
</feature>
<feature type="non-terminal residue" evidence="1">
    <location>
        <position position="1"/>
    </location>
</feature>
<evidence type="ECO:0000313" key="1">
    <source>
        <dbReference type="EMBL" id="KAJ9574840.1"/>
    </source>
</evidence>
<dbReference type="EMBL" id="JASPKZ010010257">
    <property type="protein sequence ID" value="KAJ9574840.1"/>
    <property type="molecule type" value="Genomic_DNA"/>
</dbReference>
<keyword evidence="2" id="KW-1185">Reference proteome</keyword>
<accession>A0AAD8E2D8</accession>
<comment type="caution">
    <text evidence="1">The sequence shown here is derived from an EMBL/GenBank/DDBJ whole genome shotgun (WGS) entry which is preliminary data.</text>
</comment>
<evidence type="ECO:0000313" key="2">
    <source>
        <dbReference type="Proteomes" id="UP001233999"/>
    </source>
</evidence>
<reference evidence="1" key="1">
    <citation type="journal article" date="2023" name="IScience">
        <title>Live-bearing cockroach genome reveals convergent evolutionary mechanisms linked to viviparity in insects and beyond.</title>
        <authorList>
            <person name="Fouks B."/>
            <person name="Harrison M.C."/>
            <person name="Mikhailova A.A."/>
            <person name="Marchal E."/>
            <person name="English S."/>
            <person name="Carruthers M."/>
            <person name="Jennings E.C."/>
            <person name="Chiamaka E.L."/>
            <person name="Frigard R.A."/>
            <person name="Pippel M."/>
            <person name="Attardo G.M."/>
            <person name="Benoit J.B."/>
            <person name="Bornberg-Bauer E."/>
            <person name="Tobe S.S."/>
        </authorList>
    </citation>
    <scope>NUCLEOTIDE SEQUENCE</scope>
    <source>
        <strain evidence="1">Stay&amp;Tobe</strain>
    </source>
</reference>
<dbReference type="Proteomes" id="UP001233999">
    <property type="component" value="Unassembled WGS sequence"/>
</dbReference>
<name>A0AAD8E2D8_DIPPU</name>
<proteinExistence type="predicted"/>
<gene>
    <name evidence="1" type="ORF">L9F63_008000</name>
</gene>
<protein>
    <submittedName>
        <fullName evidence="1">Uncharacterized protein</fullName>
    </submittedName>
</protein>